<dbReference type="Pfam" id="PF09424">
    <property type="entry name" value="YqeY"/>
    <property type="match status" value="1"/>
</dbReference>
<sequence length="68" mass="7761">MLRDKLANDLKTSMKARNTCNTATLRLILAALKDRDIASRTGQNTPKLSEEEDDVKTRQMLAKMIKQR</sequence>
<dbReference type="AlphaFoldDB" id="A0A382U806"/>
<dbReference type="GO" id="GO:0016884">
    <property type="term" value="F:carbon-nitrogen ligase activity, with glutamine as amido-N-donor"/>
    <property type="evidence" value="ECO:0007669"/>
    <property type="project" value="InterPro"/>
</dbReference>
<dbReference type="EMBL" id="UINC01142227">
    <property type="protein sequence ID" value="SVD30436.1"/>
    <property type="molecule type" value="Genomic_DNA"/>
</dbReference>
<reference evidence="1" key="1">
    <citation type="submission" date="2018-05" db="EMBL/GenBank/DDBJ databases">
        <authorList>
            <person name="Lanie J.A."/>
            <person name="Ng W.-L."/>
            <person name="Kazmierczak K.M."/>
            <person name="Andrzejewski T.M."/>
            <person name="Davidsen T.M."/>
            <person name="Wayne K.J."/>
            <person name="Tettelin H."/>
            <person name="Glass J.I."/>
            <person name="Rusch D."/>
            <person name="Podicherti R."/>
            <person name="Tsui H.-C.T."/>
            <person name="Winkler M.E."/>
        </authorList>
    </citation>
    <scope>NUCLEOTIDE SEQUENCE</scope>
</reference>
<evidence type="ECO:0008006" key="2">
    <source>
        <dbReference type="Google" id="ProtNLM"/>
    </source>
</evidence>
<name>A0A382U806_9ZZZZ</name>
<dbReference type="InterPro" id="IPR003789">
    <property type="entry name" value="Asn/Gln_tRNA_amidoTrase-B-like"/>
</dbReference>
<dbReference type="InterPro" id="IPR042184">
    <property type="entry name" value="YqeY/Aim41_N"/>
</dbReference>
<evidence type="ECO:0000313" key="1">
    <source>
        <dbReference type="EMBL" id="SVD30436.1"/>
    </source>
</evidence>
<protein>
    <recommendedName>
        <fullName evidence="2">GatB/YqeY domain-containing protein</fullName>
    </recommendedName>
</protein>
<feature type="non-terminal residue" evidence="1">
    <location>
        <position position="68"/>
    </location>
</feature>
<dbReference type="Gene3D" id="1.10.1510.10">
    <property type="entry name" value="Uncharacterised protein YqeY/AIM41 PF09424, N-terminal domain"/>
    <property type="match status" value="1"/>
</dbReference>
<organism evidence="1">
    <name type="scientific">marine metagenome</name>
    <dbReference type="NCBI Taxonomy" id="408172"/>
    <lineage>
        <taxon>unclassified sequences</taxon>
        <taxon>metagenomes</taxon>
        <taxon>ecological metagenomes</taxon>
    </lineage>
</organism>
<dbReference type="InterPro" id="IPR019004">
    <property type="entry name" value="YqeY/Aim41"/>
</dbReference>
<dbReference type="SUPFAM" id="SSF89095">
    <property type="entry name" value="GatB/YqeY motif"/>
    <property type="match status" value="1"/>
</dbReference>
<accession>A0A382U806</accession>
<gene>
    <name evidence="1" type="ORF">METZ01_LOCUS383290</name>
</gene>
<proteinExistence type="predicted"/>